<sequence>MEQWPSEMQMIPIDLIETLNPRERNSKIFEEIVANIKTIGLKKPITVTRRKRSDGSERYLLICGEGRVKAYRALGESTIPALVVSVDDEAALIMNLTENIARRQYRPLEALQSIERLRDQGYDKKAIAAKTGLRPEYVHGILSLLKNGEERLLVAVAKGRIPLTAALHIVDAGDDNGAVQQALQNAYESGALRGQQLLQARKIIESRQLMGPSVSSGAKHRRVDVSTSSLIRTYQKEVSRQKLMVKKAEFAQQRLLFVTGALRQLLADENFATLLRAERLDTLPKYLADRVWPMGNAA</sequence>
<dbReference type="InterPro" id="IPR050336">
    <property type="entry name" value="Chromosome_partition/occlusion"/>
</dbReference>
<comment type="caution">
    <text evidence="3">The sequence shown here is derived from an EMBL/GenBank/DDBJ whole genome shotgun (WGS) entry which is preliminary data.</text>
</comment>
<dbReference type="Pfam" id="PF02195">
    <property type="entry name" value="ParB_N"/>
    <property type="match status" value="1"/>
</dbReference>
<dbReference type="InterPro" id="IPR036086">
    <property type="entry name" value="ParB/Sulfiredoxin_sf"/>
</dbReference>
<dbReference type="CDD" id="cd16411">
    <property type="entry name" value="ParB_N_like"/>
    <property type="match status" value="1"/>
</dbReference>
<dbReference type="InterPro" id="IPR011111">
    <property type="entry name" value="Plasmid_RepB"/>
</dbReference>
<dbReference type="Gene3D" id="3.90.1530.30">
    <property type="match status" value="1"/>
</dbReference>
<accession>A0A6L8MP42</accession>
<evidence type="ECO:0000256" key="1">
    <source>
        <dbReference type="ARBA" id="ARBA00006295"/>
    </source>
</evidence>
<evidence type="ECO:0000313" key="3">
    <source>
        <dbReference type="EMBL" id="MYM84121.1"/>
    </source>
</evidence>
<dbReference type="Gene3D" id="1.10.10.2830">
    <property type="match status" value="1"/>
</dbReference>
<dbReference type="SMART" id="SM00470">
    <property type="entry name" value="ParB"/>
    <property type="match status" value="1"/>
</dbReference>
<dbReference type="PANTHER" id="PTHR33375">
    <property type="entry name" value="CHROMOSOME-PARTITIONING PROTEIN PARB-RELATED"/>
    <property type="match status" value="1"/>
</dbReference>
<reference evidence="3 4" key="1">
    <citation type="submission" date="2019-12" db="EMBL/GenBank/DDBJ databases">
        <title>Novel species isolated from a subtropical stream in China.</title>
        <authorList>
            <person name="Lu H."/>
        </authorList>
    </citation>
    <scope>NUCLEOTIDE SEQUENCE [LARGE SCALE GENOMIC DNA]</scope>
    <source>
        <strain evidence="3 4">FT50W</strain>
    </source>
</reference>
<dbReference type="NCBIfam" id="TIGR00180">
    <property type="entry name" value="parB_part"/>
    <property type="match status" value="1"/>
</dbReference>
<dbReference type="GO" id="GO:0007059">
    <property type="term" value="P:chromosome segregation"/>
    <property type="evidence" value="ECO:0007669"/>
    <property type="project" value="TreeGrafter"/>
</dbReference>
<protein>
    <submittedName>
        <fullName evidence="3">ParB/RepB/Spo0J family partition protein</fullName>
    </submittedName>
</protein>
<proteinExistence type="inferred from homology"/>
<dbReference type="SUPFAM" id="SSF109709">
    <property type="entry name" value="KorB DNA-binding domain-like"/>
    <property type="match status" value="1"/>
</dbReference>
<evidence type="ECO:0000259" key="2">
    <source>
        <dbReference type="SMART" id="SM00470"/>
    </source>
</evidence>
<organism evidence="3 4">
    <name type="scientific">Duganella lactea</name>
    <dbReference type="NCBI Taxonomy" id="2692173"/>
    <lineage>
        <taxon>Bacteria</taxon>
        <taxon>Pseudomonadati</taxon>
        <taxon>Pseudomonadota</taxon>
        <taxon>Betaproteobacteria</taxon>
        <taxon>Burkholderiales</taxon>
        <taxon>Oxalobacteraceae</taxon>
        <taxon>Telluria group</taxon>
        <taxon>Duganella</taxon>
    </lineage>
</organism>
<feature type="domain" description="ParB-like N-terminal" evidence="2">
    <location>
        <begin position="9"/>
        <end position="100"/>
    </location>
</feature>
<gene>
    <name evidence="3" type="ORF">GTP44_19475</name>
</gene>
<dbReference type="AlphaFoldDB" id="A0A6L8MP42"/>
<dbReference type="InterPro" id="IPR004437">
    <property type="entry name" value="ParB/RepB/Spo0J"/>
</dbReference>
<comment type="similarity">
    <text evidence="1">Belongs to the ParB family.</text>
</comment>
<dbReference type="GO" id="GO:0003677">
    <property type="term" value="F:DNA binding"/>
    <property type="evidence" value="ECO:0007669"/>
    <property type="project" value="InterPro"/>
</dbReference>
<dbReference type="InterPro" id="IPR003115">
    <property type="entry name" value="ParB_N"/>
</dbReference>
<name>A0A6L8MP42_9BURK</name>
<dbReference type="EMBL" id="WWCP01000028">
    <property type="protein sequence ID" value="MYM84121.1"/>
    <property type="molecule type" value="Genomic_DNA"/>
</dbReference>
<evidence type="ECO:0000313" key="4">
    <source>
        <dbReference type="Proteomes" id="UP000474565"/>
    </source>
</evidence>
<dbReference type="Proteomes" id="UP000474565">
    <property type="component" value="Unassembled WGS sequence"/>
</dbReference>
<dbReference type="GO" id="GO:0005694">
    <property type="term" value="C:chromosome"/>
    <property type="evidence" value="ECO:0007669"/>
    <property type="project" value="TreeGrafter"/>
</dbReference>
<dbReference type="PANTHER" id="PTHR33375:SF1">
    <property type="entry name" value="CHROMOSOME-PARTITIONING PROTEIN PARB-RELATED"/>
    <property type="match status" value="1"/>
</dbReference>
<dbReference type="SUPFAM" id="SSF110849">
    <property type="entry name" value="ParB/Sulfiredoxin"/>
    <property type="match status" value="1"/>
</dbReference>
<dbReference type="Pfam" id="PF07506">
    <property type="entry name" value="RepB"/>
    <property type="match status" value="1"/>
</dbReference>